<evidence type="ECO:0000256" key="4">
    <source>
        <dbReference type="ARBA" id="ARBA00022755"/>
    </source>
</evidence>
<evidence type="ECO:0000259" key="5">
    <source>
        <dbReference type="Pfam" id="PF00551"/>
    </source>
</evidence>
<dbReference type="InterPro" id="IPR002376">
    <property type="entry name" value="Formyl_transf_N"/>
</dbReference>
<dbReference type="GO" id="GO:0005737">
    <property type="term" value="C:cytoplasm"/>
    <property type="evidence" value="ECO:0007669"/>
    <property type="project" value="TreeGrafter"/>
</dbReference>
<dbReference type="AlphaFoldDB" id="A0A523Y468"/>
<dbReference type="PANTHER" id="PTHR43369:SF2">
    <property type="entry name" value="PHOSPHORIBOSYLGLYCINAMIDE FORMYLTRANSFERASE"/>
    <property type="match status" value="1"/>
</dbReference>
<evidence type="ECO:0000256" key="1">
    <source>
        <dbReference type="ARBA" id="ARBA00005054"/>
    </source>
</evidence>
<dbReference type="EMBL" id="SOII01000040">
    <property type="protein sequence ID" value="TET86330.1"/>
    <property type="molecule type" value="Genomic_DNA"/>
</dbReference>
<evidence type="ECO:0000313" key="7">
    <source>
        <dbReference type="Proteomes" id="UP000315669"/>
    </source>
</evidence>
<keyword evidence="3 6" id="KW-0808">Transferase</keyword>
<dbReference type="EC" id="2.1.2.2" evidence="2"/>
<accession>A0A523Y468</accession>
<organism evidence="6 7">
    <name type="scientific">Aerophobetes bacterium</name>
    <dbReference type="NCBI Taxonomy" id="2030807"/>
    <lineage>
        <taxon>Bacteria</taxon>
        <taxon>Candidatus Aerophobota</taxon>
    </lineage>
</organism>
<comment type="pathway">
    <text evidence="1">Purine metabolism; IMP biosynthesis via de novo pathway; N(2)-formyl-N(1)-(5-phospho-D-ribosyl)glycinamide from N(1)-(5-phospho-D-ribosyl)glycinamide (10-formyl THF route): step 1/1.</text>
</comment>
<dbReference type="InterPro" id="IPR036477">
    <property type="entry name" value="Formyl_transf_N_sf"/>
</dbReference>
<evidence type="ECO:0000256" key="3">
    <source>
        <dbReference type="ARBA" id="ARBA00022679"/>
    </source>
</evidence>
<comment type="caution">
    <text evidence="6">The sequence shown here is derived from an EMBL/GenBank/DDBJ whole genome shotgun (WGS) entry which is preliminary data.</text>
</comment>
<keyword evidence="4" id="KW-0658">Purine biosynthesis</keyword>
<dbReference type="Gene3D" id="3.40.50.170">
    <property type="entry name" value="Formyl transferase, N-terminal domain"/>
    <property type="match status" value="1"/>
</dbReference>
<evidence type="ECO:0000256" key="2">
    <source>
        <dbReference type="ARBA" id="ARBA00012254"/>
    </source>
</evidence>
<protein>
    <recommendedName>
        <fullName evidence="2">phosphoribosylglycinamide formyltransferase 1</fullName>
        <ecNumber evidence="2">2.1.2.2</ecNumber>
    </recommendedName>
</protein>
<dbReference type="Pfam" id="PF00551">
    <property type="entry name" value="Formyl_trans_N"/>
    <property type="match status" value="1"/>
</dbReference>
<dbReference type="GO" id="GO:0004644">
    <property type="term" value="F:phosphoribosylglycinamide formyltransferase activity"/>
    <property type="evidence" value="ECO:0007669"/>
    <property type="project" value="UniProtKB-EC"/>
</dbReference>
<gene>
    <name evidence="6" type="ORF">E3J32_00570</name>
</gene>
<reference evidence="6 7" key="1">
    <citation type="submission" date="2019-03" db="EMBL/GenBank/DDBJ databases">
        <title>Metabolic potential of uncultured bacteria and archaea associated with petroleum seepage in deep-sea sediments.</title>
        <authorList>
            <person name="Dong X."/>
            <person name="Hubert C."/>
        </authorList>
    </citation>
    <scope>NUCLEOTIDE SEQUENCE [LARGE SCALE GENOMIC DNA]</scope>
    <source>
        <strain evidence="6">E29_bin25</strain>
    </source>
</reference>
<proteinExistence type="predicted"/>
<sequence length="278" mass="32346">MGWFSTGRDKAARELLRVVSDSIKEDRLPSLEIGFVFSNRTKGQARESDLFFKLVEKLGIDLVHFSSRNFRPEMRRKALVQEKRGKLKLISHWRSLYDEEVIKRIDKFEIDLIVLAGYMLIVGEKLCRKYPMINLHPAAPGGPRGTWQEVIWKLIEKNERQTGVMMHLVTPELDAGPLLTYCTFPIKGGKFDSLWEKLEEKLKRKPLETIKREEGENEPLFKEIRKEGVRRELPLIVHTLKALSSKTIELRGQKLMRKGRVVEGYCLNEEIDCEADMH</sequence>
<feature type="domain" description="Formyl transferase N-terminal" evidence="5">
    <location>
        <begin position="92"/>
        <end position="188"/>
    </location>
</feature>
<evidence type="ECO:0000313" key="6">
    <source>
        <dbReference type="EMBL" id="TET86330.1"/>
    </source>
</evidence>
<dbReference type="SUPFAM" id="SSF53328">
    <property type="entry name" value="Formyltransferase"/>
    <property type="match status" value="1"/>
</dbReference>
<dbReference type="PANTHER" id="PTHR43369">
    <property type="entry name" value="PHOSPHORIBOSYLGLYCINAMIDE FORMYLTRANSFERASE"/>
    <property type="match status" value="1"/>
</dbReference>
<name>A0A523Y468_UNCAE</name>
<dbReference type="GO" id="GO:0006189">
    <property type="term" value="P:'de novo' IMP biosynthetic process"/>
    <property type="evidence" value="ECO:0007669"/>
    <property type="project" value="TreeGrafter"/>
</dbReference>
<dbReference type="Proteomes" id="UP000315669">
    <property type="component" value="Unassembled WGS sequence"/>
</dbReference>